<evidence type="ECO:0000259" key="1">
    <source>
        <dbReference type="Pfam" id="PF17954"/>
    </source>
</evidence>
<proteinExistence type="predicted"/>
<dbReference type="InterPro" id="IPR014710">
    <property type="entry name" value="RmlC-like_jellyroll"/>
</dbReference>
<dbReference type="Gene3D" id="2.60.120.10">
    <property type="entry name" value="Jelly Rolls"/>
    <property type="match status" value="1"/>
</dbReference>
<evidence type="ECO:0000313" key="3">
    <source>
        <dbReference type="Proteomes" id="UP000233564"/>
    </source>
</evidence>
<comment type="caution">
    <text evidence="2">The sequence shown here is derived from an EMBL/GenBank/DDBJ whole genome shotgun (WGS) entry which is preliminary data.</text>
</comment>
<reference evidence="2 3" key="1">
    <citation type="submission" date="2017-08" db="EMBL/GenBank/DDBJ databases">
        <authorList>
            <person name="de Groot N.N."/>
        </authorList>
    </citation>
    <scope>NUCLEOTIDE SEQUENCE [LARGE SCALE GENOMIC DNA]</scope>
    <source>
        <strain evidence="2 3">PfR 37</strain>
    </source>
</reference>
<accession>A0A2N1E286</accession>
<dbReference type="AlphaFoldDB" id="A0A2N1E286"/>
<organism evidence="2 3">
    <name type="scientific">Pseudomonas fluorescens</name>
    <dbReference type="NCBI Taxonomy" id="294"/>
    <lineage>
        <taxon>Bacteria</taxon>
        <taxon>Pseudomonadati</taxon>
        <taxon>Pseudomonadota</taxon>
        <taxon>Gammaproteobacteria</taxon>
        <taxon>Pseudomonadales</taxon>
        <taxon>Pseudomonadaceae</taxon>
        <taxon>Pseudomonas</taxon>
    </lineage>
</organism>
<dbReference type="SUPFAM" id="SSF51182">
    <property type="entry name" value="RmlC-like cupins"/>
    <property type="match status" value="1"/>
</dbReference>
<dbReference type="Pfam" id="PF17954">
    <property type="entry name" value="Pirin_C_2"/>
    <property type="match status" value="1"/>
</dbReference>
<sequence>RLDSGRRAYLVPATGTIEVNGVRAHARDGVAVADEQVLQVTAIENSEIVLVDLA</sequence>
<name>A0A2N1E286_PSEFL</name>
<dbReference type="InterPro" id="IPR041602">
    <property type="entry name" value="Quercetinase_C"/>
</dbReference>
<feature type="domain" description="Quercetin 2,3-dioxygenase C-terminal cupin" evidence="1">
    <location>
        <begin position="2"/>
        <end position="53"/>
    </location>
</feature>
<dbReference type="EMBL" id="NVXX01000026">
    <property type="protein sequence ID" value="PKH18529.1"/>
    <property type="molecule type" value="Genomic_DNA"/>
</dbReference>
<gene>
    <name evidence="2" type="ORF">CIB54_18320</name>
</gene>
<evidence type="ECO:0000313" key="2">
    <source>
        <dbReference type="EMBL" id="PKH18529.1"/>
    </source>
</evidence>
<dbReference type="Proteomes" id="UP000233564">
    <property type="component" value="Unassembled WGS sequence"/>
</dbReference>
<feature type="non-terminal residue" evidence="2">
    <location>
        <position position="1"/>
    </location>
</feature>
<dbReference type="InterPro" id="IPR011051">
    <property type="entry name" value="RmlC_Cupin_sf"/>
</dbReference>
<protein>
    <recommendedName>
        <fullName evidence="1">Quercetin 2,3-dioxygenase C-terminal cupin domain-containing protein</fullName>
    </recommendedName>
</protein>